<feature type="region of interest" description="Disordered" evidence="1">
    <location>
        <begin position="1"/>
        <end position="119"/>
    </location>
</feature>
<feature type="compositionally biased region" description="Basic and acidic residues" evidence="1">
    <location>
        <begin position="46"/>
        <end position="61"/>
    </location>
</feature>
<dbReference type="EMBL" id="JARBJD010000187">
    <property type="protein sequence ID" value="KAK2947970.1"/>
    <property type="molecule type" value="Genomic_DNA"/>
</dbReference>
<protein>
    <submittedName>
        <fullName evidence="2">Uncharacterized protein</fullName>
    </submittedName>
</protein>
<organism evidence="2 3">
    <name type="scientific">Blattamonas nauphoetae</name>
    <dbReference type="NCBI Taxonomy" id="2049346"/>
    <lineage>
        <taxon>Eukaryota</taxon>
        <taxon>Metamonada</taxon>
        <taxon>Preaxostyla</taxon>
        <taxon>Oxymonadida</taxon>
        <taxon>Blattamonas</taxon>
    </lineage>
</organism>
<feature type="compositionally biased region" description="Acidic residues" evidence="1">
    <location>
        <begin position="62"/>
        <end position="80"/>
    </location>
</feature>
<accession>A0ABQ9X9U2</accession>
<feature type="compositionally biased region" description="Basic and acidic residues" evidence="1">
    <location>
        <begin position="101"/>
        <end position="119"/>
    </location>
</feature>
<name>A0ABQ9X9U2_9EUKA</name>
<keyword evidence="3" id="KW-1185">Reference proteome</keyword>
<comment type="caution">
    <text evidence="2">The sequence shown here is derived from an EMBL/GenBank/DDBJ whole genome shotgun (WGS) entry which is preliminary data.</text>
</comment>
<evidence type="ECO:0000313" key="2">
    <source>
        <dbReference type="EMBL" id="KAK2947970.1"/>
    </source>
</evidence>
<evidence type="ECO:0000313" key="3">
    <source>
        <dbReference type="Proteomes" id="UP001281761"/>
    </source>
</evidence>
<proteinExistence type="predicted"/>
<evidence type="ECO:0000256" key="1">
    <source>
        <dbReference type="SAM" id="MobiDB-lite"/>
    </source>
</evidence>
<gene>
    <name evidence="2" type="ORF">BLNAU_17094</name>
</gene>
<reference evidence="2 3" key="1">
    <citation type="journal article" date="2022" name="bioRxiv">
        <title>Genomics of Preaxostyla Flagellates Illuminates Evolutionary Transitions and the Path Towards Mitochondrial Loss.</title>
        <authorList>
            <person name="Novak L.V.F."/>
            <person name="Treitli S.C."/>
            <person name="Pyrih J."/>
            <person name="Halakuc P."/>
            <person name="Pipaliya S.V."/>
            <person name="Vacek V."/>
            <person name="Brzon O."/>
            <person name="Soukal P."/>
            <person name="Eme L."/>
            <person name="Dacks J.B."/>
            <person name="Karnkowska A."/>
            <person name="Elias M."/>
            <person name="Hampl V."/>
        </authorList>
    </citation>
    <scope>NUCLEOTIDE SEQUENCE [LARGE SCALE GENOMIC DNA]</scope>
    <source>
        <strain evidence="2">NAU3</strain>
        <tissue evidence="2">Gut</tissue>
    </source>
</reference>
<dbReference type="Proteomes" id="UP001281761">
    <property type="component" value="Unassembled WGS sequence"/>
</dbReference>
<feature type="compositionally biased region" description="Acidic residues" evidence="1">
    <location>
        <begin position="1"/>
        <end position="45"/>
    </location>
</feature>
<sequence length="119" mass="13244">MSEDDADAQEDAGEVEGQDGGEEEGNEPDEEKDGLDADCEHEELGEERFESEMRESEHGELEDNQNEDNEEAEDEGDVDSELSIQPEDNDHGNMAISDGEQANREGEEQEGGHIEQFDE</sequence>